<evidence type="ECO:0000313" key="3">
    <source>
        <dbReference type="EMBL" id="BAY59906.1"/>
    </source>
</evidence>
<dbReference type="InterPro" id="IPR052344">
    <property type="entry name" value="Transposase-related"/>
</dbReference>
<dbReference type="Proteomes" id="UP000217895">
    <property type="component" value="Plasmid Plasmid2 dna"/>
</dbReference>
<evidence type="ECO:0000259" key="1">
    <source>
        <dbReference type="Pfam" id="PF03050"/>
    </source>
</evidence>
<dbReference type="AlphaFoldDB" id="A0A1Z4JSJ6"/>
<organism evidence="2 4">
    <name type="scientific">Leptolyngbya boryana NIES-2135</name>
    <dbReference type="NCBI Taxonomy" id="1973484"/>
    <lineage>
        <taxon>Bacteria</taxon>
        <taxon>Bacillati</taxon>
        <taxon>Cyanobacteriota</taxon>
        <taxon>Cyanophyceae</taxon>
        <taxon>Leptolyngbyales</taxon>
        <taxon>Leptolyngbyaceae</taxon>
        <taxon>Leptolyngbya group</taxon>
        <taxon>Leptolyngbya</taxon>
    </lineage>
</organism>
<geneLocation type="plasmid" evidence="2">
    <name>plasmid2</name>
</geneLocation>
<gene>
    <name evidence="2" type="ORF">NIES2135_65690</name>
    <name evidence="3" type="ORF">NIES2135_67830</name>
</gene>
<evidence type="ECO:0000313" key="4">
    <source>
        <dbReference type="Proteomes" id="UP000217895"/>
    </source>
</evidence>
<evidence type="ECO:0000313" key="2">
    <source>
        <dbReference type="EMBL" id="BAY59692.1"/>
    </source>
</evidence>
<feature type="domain" description="Transposase IS66 central" evidence="1">
    <location>
        <begin position="3"/>
        <end position="37"/>
    </location>
</feature>
<protein>
    <submittedName>
        <fullName evidence="2">Putative transposase</fullName>
    </submittedName>
</protein>
<keyword evidence="4" id="KW-1185">Reference proteome</keyword>
<name>A0A1Z4JSJ6_LEPBY</name>
<sequence length="77" mass="8785">MLDFRVPFDNNQAERDLRMMKLKQKISGGFRSVEGAQMFGRIRGYISTLKKQGLNVLEALKQVFLGNPTMPTVLQPE</sequence>
<dbReference type="Pfam" id="PF03050">
    <property type="entry name" value="DDE_Tnp_IS66"/>
    <property type="match status" value="1"/>
</dbReference>
<accession>A0A1Z4JSJ6</accession>
<reference evidence="2 4" key="1">
    <citation type="submission" date="2017-06" db="EMBL/GenBank/DDBJ databases">
        <title>Genome sequencing of cyanobaciteial culture collection at National Institute for Environmental Studies (NIES).</title>
        <authorList>
            <person name="Hirose Y."/>
            <person name="Shimura Y."/>
            <person name="Fujisawa T."/>
            <person name="Nakamura Y."/>
            <person name="Kawachi M."/>
        </authorList>
    </citation>
    <scope>NUCLEOTIDE SEQUENCE [LARGE SCALE GENOMIC DNA]</scope>
    <source>
        <strain evidence="2 4">NIES-2135</strain>
        <plasmid evidence="4">Plasmid Plasmid2 dna</plasmid>
        <plasmid evidence="2">plasmid2</plasmid>
    </source>
</reference>
<proteinExistence type="predicted"/>
<dbReference type="EMBL" id="AP018205">
    <property type="protein sequence ID" value="BAY59692.1"/>
    <property type="molecule type" value="Genomic_DNA"/>
</dbReference>
<dbReference type="EMBL" id="AP018205">
    <property type="protein sequence ID" value="BAY59906.1"/>
    <property type="molecule type" value="Genomic_DNA"/>
</dbReference>
<dbReference type="PANTHER" id="PTHR33678:SF1">
    <property type="entry name" value="BLL1576 PROTEIN"/>
    <property type="match status" value="1"/>
</dbReference>
<dbReference type="PANTHER" id="PTHR33678">
    <property type="entry name" value="BLL1576 PROTEIN"/>
    <property type="match status" value="1"/>
</dbReference>
<dbReference type="InterPro" id="IPR004291">
    <property type="entry name" value="Transposase_IS66_central"/>
</dbReference>
<keyword evidence="2" id="KW-0614">Plasmid</keyword>